<proteinExistence type="predicted"/>
<keyword evidence="2" id="KW-1133">Transmembrane helix</keyword>
<accession>A0A382YV57</accession>
<name>A0A382YV57_9ZZZZ</name>
<evidence type="ECO:0000256" key="2">
    <source>
        <dbReference type="SAM" id="Phobius"/>
    </source>
</evidence>
<evidence type="ECO:0000313" key="3">
    <source>
        <dbReference type="EMBL" id="SVD86829.1"/>
    </source>
</evidence>
<dbReference type="SUPFAM" id="SSF48452">
    <property type="entry name" value="TPR-like"/>
    <property type="match status" value="1"/>
</dbReference>
<dbReference type="InterPro" id="IPR011990">
    <property type="entry name" value="TPR-like_helical_dom_sf"/>
</dbReference>
<evidence type="ECO:0000256" key="1">
    <source>
        <dbReference type="SAM" id="MobiDB-lite"/>
    </source>
</evidence>
<reference evidence="3" key="1">
    <citation type="submission" date="2018-05" db="EMBL/GenBank/DDBJ databases">
        <authorList>
            <person name="Lanie J.A."/>
            <person name="Ng W.-L."/>
            <person name="Kazmierczak K.M."/>
            <person name="Andrzejewski T.M."/>
            <person name="Davidsen T.M."/>
            <person name="Wayne K.J."/>
            <person name="Tettelin H."/>
            <person name="Glass J.I."/>
            <person name="Rusch D."/>
            <person name="Podicherti R."/>
            <person name="Tsui H.-C.T."/>
            <person name="Winkler M.E."/>
        </authorList>
    </citation>
    <scope>NUCLEOTIDE SEQUENCE</scope>
</reference>
<dbReference type="AlphaFoldDB" id="A0A382YV57"/>
<feature type="transmembrane region" description="Helical" evidence="2">
    <location>
        <begin position="21"/>
        <end position="45"/>
    </location>
</feature>
<sequence length="127" mass="14694">MPMAKRKTNSRRRRAPRPKRRGGVSDWAKIVVTAVVFGLAGWLAYDYNDSRHWRAFNDSGDSAYRRGNYNYAERMYIQALQEGIRLDPRGSEVAETLADLSRTYQDQNRPDMASRAIDQLRQLRSSP</sequence>
<organism evidence="3">
    <name type="scientific">marine metagenome</name>
    <dbReference type="NCBI Taxonomy" id="408172"/>
    <lineage>
        <taxon>unclassified sequences</taxon>
        <taxon>metagenomes</taxon>
        <taxon>ecological metagenomes</taxon>
    </lineage>
</organism>
<protein>
    <recommendedName>
        <fullName evidence="4">Tetratricopeptide repeat-like domain-containing protein</fullName>
    </recommendedName>
</protein>
<feature type="compositionally biased region" description="Basic residues" evidence="1">
    <location>
        <begin position="1"/>
        <end position="22"/>
    </location>
</feature>
<keyword evidence="2" id="KW-0812">Transmembrane</keyword>
<keyword evidence="2" id="KW-0472">Membrane</keyword>
<dbReference type="Gene3D" id="1.25.40.10">
    <property type="entry name" value="Tetratricopeptide repeat domain"/>
    <property type="match status" value="1"/>
</dbReference>
<evidence type="ECO:0008006" key="4">
    <source>
        <dbReference type="Google" id="ProtNLM"/>
    </source>
</evidence>
<gene>
    <name evidence="3" type="ORF">METZ01_LOCUS439683</name>
</gene>
<dbReference type="EMBL" id="UINC01178589">
    <property type="protein sequence ID" value="SVD86829.1"/>
    <property type="molecule type" value="Genomic_DNA"/>
</dbReference>
<feature type="region of interest" description="Disordered" evidence="1">
    <location>
        <begin position="1"/>
        <end position="23"/>
    </location>
</feature>